<comment type="cofactor">
    <cofactor evidence="1">
        <name>Mg(2+)</name>
        <dbReference type="ChEBI" id="CHEBI:18420"/>
    </cofactor>
</comment>
<dbReference type="Pfam" id="PF02880">
    <property type="entry name" value="PGM_PMM_III"/>
    <property type="match status" value="1"/>
</dbReference>
<dbReference type="Proteomes" id="UP000663846">
    <property type="component" value="Unassembled WGS sequence"/>
</dbReference>
<keyword evidence="5" id="KW-0313">Glucose metabolism</keyword>
<name>A0A8H2W5Y3_9AGAM</name>
<evidence type="ECO:0000313" key="14">
    <source>
        <dbReference type="EMBL" id="CAE6335727.1"/>
    </source>
</evidence>
<comment type="caution">
    <text evidence="14">The sequence shown here is derived from an EMBL/GenBank/DDBJ whole genome shotgun (WGS) entry which is preliminary data.</text>
</comment>
<evidence type="ECO:0000259" key="11">
    <source>
        <dbReference type="Pfam" id="PF02878"/>
    </source>
</evidence>
<dbReference type="Gene3D" id="3.40.120.10">
    <property type="entry name" value="Alpha-D-Glucose-1,6-Bisphosphate, subunit A, domain 3"/>
    <property type="match status" value="3"/>
</dbReference>
<dbReference type="GO" id="GO:0000287">
    <property type="term" value="F:magnesium ion binding"/>
    <property type="evidence" value="ECO:0007669"/>
    <property type="project" value="InterPro"/>
</dbReference>
<keyword evidence="6" id="KW-0597">Phosphoprotein</keyword>
<evidence type="ECO:0000256" key="10">
    <source>
        <dbReference type="ARBA" id="ARBA00023277"/>
    </source>
</evidence>
<dbReference type="SUPFAM" id="SSF55957">
    <property type="entry name" value="Phosphoglucomutase, C-terminal domain"/>
    <property type="match status" value="1"/>
</dbReference>
<evidence type="ECO:0000256" key="6">
    <source>
        <dbReference type="ARBA" id="ARBA00022553"/>
    </source>
</evidence>
<feature type="domain" description="Alpha-D-phosphohexomutase alpha/beta/alpha" evidence="11">
    <location>
        <begin position="66"/>
        <end position="201"/>
    </location>
</feature>
<sequence length="619" mass="68260">MDSQVQAKIEEWLKYDKNPVTRAEIESLRDVGNTEELKRRLMKRIEFGTAGKSRRRQTKPCLTELKGLRGRMAAGFSCMNDLIVIQTSQGLCAYVLQNIPNATERGIVVGHDHRHNSEKWALLTAAAFVSKGFKVYLHKGIVHTPLYVLGFSSLAHDLTTGVMITASHNPKDDNGYKVYWENAVQIISPHDAGIASAIEANLQPIAWDLDSLANVDHLVVDRTEEMTIAYLEYIASLSRTRETNASVPLKFTNTSMHGVSRAIIDRANKVFRFNPLEHVKEQQEPDPDFPTVAFPNPEEKGALDLAIKTANASGSAYVFAQDPDSDRFAAAQKKSDGTWFVFSGDQLGSLFAGWIFEGYQASGRPIEKLAMVASTVSSKLIGAMAAKEGFKFVESLTGFKYIGNAARTLEAEGYNVLFGYEEAIGFMLGEEVRDKDGVSATMCFAELVSSLHSRGKSATDYLEEIYAKYGYFQTSNGYFICSQSEIIDQIFARLRSYNHPASLSKYKMSQYPKSIGGLSVTDIRDLTTGHGFDSSAPAPDYTPSLPVSGGHMITFKARGDGIAIVLTIRTSGTEPKIKYYLEGSGSTREQVTKALAHVVDELRDEWMQAKLHNLGIPGS</sequence>
<dbReference type="GO" id="GO:0006006">
    <property type="term" value="P:glucose metabolic process"/>
    <property type="evidence" value="ECO:0007669"/>
    <property type="project" value="UniProtKB-KW"/>
</dbReference>
<evidence type="ECO:0000313" key="15">
    <source>
        <dbReference type="Proteomes" id="UP000663846"/>
    </source>
</evidence>
<keyword evidence="9" id="KW-0413">Isomerase</keyword>
<evidence type="ECO:0008006" key="16">
    <source>
        <dbReference type="Google" id="ProtNLM"/>
    </source>
</evidence>
<evidence type="ECO:0000256" key="3">
    <source>
        <dbReference type="ARBA" id="ARBA00010231"/>
    </source>
</evidence>
<dbReference type="GO" id="GO:0005737">
    <property type="term" value="C:cytoplasm"/>
    <property type="evidence" value="ECO:0007669"/>
    <property type="project" value="UniProtKB-SubCell"/>
</dbReference>
<reference evidence="14" key="1">
    <citation type="submission" date="2021-01" db="EMBL/GenBank/DDBJ databases">
        <authorList>
            <person name="Kaushik A."/>
        </authorList>
    </citation>
    <scope>NUCLEOTIDE SEQUENCE</scope>
    <source>
        <strain evidence="14">AG1-1C</strain>
    </source>
</reference>
<evidence type="ECO:0000256" key="5">
    <source>
        <dbReference type="ARBA" id="ARBA00022526"/>
    </source>
</evidence>
<evidence type="ECO:0000256" key="2">
    <source>
        <dbReference type="ARBA" id="ARBA00004496"/>
    </source>
</evidence>
<keyword evidence="7" id="KW-0479">Metal-binding</keyword>
<keyword evidence="8" id="KW-0460">Magnesium</keyword>
<dbReference type="PANTHER" id="PTHR45745">
    <property type="entry name" value="PHOSPHOMANNOMUTASE 45A"/>
    <property type="match status" value="1"/>
</dbReference>
<dbReference type="GO" id="GO:0005634">
    <property type="term" value="C:nucleus"/>
    <property type="evidence" value="ECO:0007669"/>
    <property type="project" value="TreeGrafter"/>
</dbReference>
<dbReference type="Pfam" id="PF02878">
    <property type="entry name" value="PGM_PMM_I"/>
    <property type="match status" value="1"/>
</dbReference>
<dbReference type="GO" id="GO:0008973">
    <property type="term" value="F:phosphopentomutase activity"/>
    <property type="evidence" value="ECO:0007669"/>
    <property type="project" value="TreeGrafter"/>
</dbReference>
<dbReference type="PANTHER" id="PTHR45745:SF1">
    <property type="entry name" value="PHOSPHOGLUCOMUTASE 2B-RELATED"/>
    <property type="match status" value="1"/>
</dbReference>
<dbReference type="CDD" id="cd05799">
    <property type="entry name" value="PGM2"/>
    <property type="match status" value="1"/>
</dbReference>
<comment type="subcellular location">
    <subcellularLocation>
        <location evidence="2">Cytoplasm</location>
    </subcellularLocation>
</comment>
<keyword evidence="4" id="KW-0963">Cytoplasm</keyword>
<gene>
    <name evidence="14" type="ORF">RDB_LOCUS335</name>
</gene>
<dbReference type="AlphaFoldDB" id="A0A8H2W5Y3"/>
<keyword evidence="10" id="KW-0119">Carbohydrate metabolism</keyword>
<accession>A0A8H2W5Y3</accession>
<dbReference type="InterPro" id="IPR016066">
    <property type="entry name" value="A-D-PHexomutase_CS"/>
</dbReference>
<dbReference type="InterPro" id="IPR005844">
    <property type="entry name" value="A-D-PHexomutase_a/b/a-I"/>
</dbReference>
<evidence type="ECO:0000256" key="8">
    <source>
        <dbReference type="ARBA" id="ARBA00022842"/>
    </source>
</evidence>
<comment type="similarity">
    <text evidence="3">Belongs to the phosphohexose mutase family.</text>
</comment>
<evidence type="ECO:0000256" key="1">
    <source>
        <dbReference type="ARBA" id="ARBA00001946"/>
    </source>
</evidence>
<dbReference type="Pfam" id="PF02879">
    <property type="entry name" value="PGM_PMM_II"/>
    <property type="match status" value="1"/>
</dbReference>
<dbReference type="PROSITE" id="PS00710">
    <property type="entry name" value="PGM_PMM"/>
    <property type="match status" value="1"/>
</dbReference>
<dbReference type="InterPro" id="IPR005845">
    <property type="entry name" value="A-D-PHexomutase_a/b/a-II"/>
</dbReference>
<organism evidence="14 15">
    <name type="scientific">Rhizoctonia solani</name>
    <dbReference type="NCBI Taxonomy" id="456999"/>
    <lineage>
        <taxon>Eukaryota</taxon>
        <taxon>Fungi</taxon>
        <taxon>Dikarya</taxon>
        <taxon>Basidiomycota</taxon>
        <taxon>Agaricomycotina</taxon>
        <taxon>Agaricomycetes</taxon>
        <taxon>Cantharellales</taxon>
        <taxon>Ceratobasidiaceae</taxon>
        <taxon>Rhizoctonia</taxon>
    </lineage>
</organism>
<dbReference type="InterPro" id="IPR005846">
    <property type="entry name" value="A-D-PHexomutase_a/b/a-III"/>
</dbReference>
<dbReference type="SUPFAM" id="SSF53738">
    <property type="entry name" value="Phosphoglucomutase, first 3 domains"/>
    <property type="match status" value="3"/>
</dbReference>
<evidence type="ECO:0000259" key="12">
    <source>
        <dbReference type="Pfam" id="PF02879"/>
    </source>
</evidence>
<dbReference type="FunFam" id="3.40.120.10:FF:000035">
    <property type="entry name" value="Pgm3p"/>
    <property type="match status" value="1"/>
</dbReference>
<protein>
    <recommendedName>
        <fullName evidence="16">Phosphoglucomutase</fullName>
    </recommendedName>
</protein>
<feature type="domain" description="Alpha-D-phosphohexomutase alpha/beta/alpha" evidence="12">
    <location>
        <begin position="230"/>
        <end position="333"/>
    </location>
</feature>
<dbReference type="InterPro" id="IPR036900">
    <property type="entry name" value="A-D-PHexomutase_C_sf"/>
</dbReference>
<evidence type="ECO:0000256" key="7">
    <source>
        <dbReference type="ARBA" id="ARBA00022723"/>
    </source>
</evidence>
<dbReference type="GO" id="GO:0006166">
    <property type="term" value="P:purine ribonucleoside salvage"/>
    <property type="evidence" value="ECO:0007669"/>
    <property type="project" value="TreeGrafter"/>
</dbReference>
<evidence type="ECO:0000259" key="13">
    <source>
        <dbReference type="Pfam" id="PF02880"/>
    </source>
</evidence>
<evidence type="ECO:0000256" key="9">
    <source>
        <dbReference type="ARBA" id="ARBA00023235"/>
    </source>
</evidence>
<evidence type="ECO:0000256" key="4">
    <source>
        <dbReference type="ARBA" id="ARBA00022490"/>
    </source>
</evidence>
<dbReference type="InterPro" id="IPR016055">
    <property type="entry name" value="A-D-PHexomutase_a/b/a-I/II/III"/>
</dbReference>
<dbReference type="EMBL" id="CAJMWS010000005">
    <property type="protein sequence ID" value="CAE6335727.1"/>
    <property type="molecule type" value="Genomic_DNA"/>
</dbReference>
<feature type="domain" description="Alpha-D-phosphohexomutase alpha/beta/alpha" evidence="13">
    <location>
        <begin position="344"/>
        <end position="469"/>
    </location>
</feature>
<proteinExistence type="inferred from homology"/>